<comment type="caution">
    <text evidence="1">The sequence shown here is derived from an EMBL/GenBank/DDBJ whole genome shotgun (WGS) entry which is preliminary data.</text>
</comment>
<evidence type="ECO:0000313" key="1">
    <source>
        <dbReference type="EMBL" id="MEJ8847681.1"/>
    </source>
</evidence>
<sequence>MPDTDLIRGTYVQWGGISDDPDGAAAHALARSMHHDTMAQLEQSRLEQCAAHAAAAARSAILGGASAQEAGAAVTAALGGGAPPLCDPAAPAHALHPGSGFYAPRKEA</sequence>
<protein>
    <submittedName>
        <fullName evidence="1">Uncharacterized protein</fullName>
    </submittedName>
</protein>
<organism evidence="1 2">
    <name type="scientific">Variovorax rhizosphaerae</name>
    <dbReference type="NCBI Taxonomy" id="1836200"/>
    <lineage>
        <taxon>Bacteria</taxon>
        <taxon>Pseudomonadati</taxon>
        <taxon>Pseudomonadota</taxon>
        <taxon>Betaproteobacteria</taxon>
        <taxon>Burkholderiales</taxon>
        <taxon>Comamonadaceae</taxon>
        <taxon>Variovorax</taxon>
    </lineage>
</organism>
<dbReference type="RefSeq" id="WP_340342805.1">
    <property type="nucleotide sequence ID" value="NZ_JBBKZT010000005.1"/>
</dbReference>
<proteinExistence type="predicted"/>
<evidence type="ECO:0000313" key="2">
    <source>
        <dbReference type="Proteomes" id="UP001385892"/>
    </source>
</evidence>
<dbReference type="Proteomes" id="UP001385892">
    <property type="component" value="Unassembled WGS sequence"/>
</dbReference>
<name>A0ABU8WJM8_9BURK</name>
<dbReference type="EMBL" id="JBBKZT010000005">
    <property type="protein sequence ID" value="MEJ8847681.1"/>
    <property type="molecule type" value="Genomic_DNA"/>
</dbReference>
<keyword evidence="2" id="KW-1185">Reference proteome</keyword>
<gene>
    <name evidence="1" type="ORF">WKW82_13560</name>
</gene>
<reference evidence="1 2" key="1">
    <citation type="submission" date="2024-03" db="EMBL/GenBank/DDBJ databases">
        <title>Novel species of the genus Variovorax.</title>
        <authorList>
            <person name="Liu Q."/>
            <person name="Xin Y.-H."/>
        </authorList>
    </citation>
    <scope>NUCLEOTIDE SEQUENCE [LARGE SCALE GENOMIC DNA]</scope>
    <source>
        <strain evidence="1 2">KACC 18900</strain>
    </source>
</reference>
<accession>A0ABU8WJM8</accession>